<dbReference type="InterPro" id="IPR003593">
    <property type="entry name" value="AAA+_ATPase"/>
</dbReference>
<dbReference type="InterPro" id="IPR003439">
    <property type="entry name" value="ABC_transporter-like_ATP-bd"/>
</dbReference>
<protein>
    <recommendedName>
        <fullName evidence="4">ABC transporter domain-containing protein</fullName>
    </recommendedName>
</protein>
<dbReference type="PANTHER" id="PTHR42939">
    <property type="entry name" value="ABC TRANSPORTER ATP-BINDING PROTEIN ALBC-RELATED"/>
    <property type="match status" value="1"/>
</dbReference>
<reference evidence="5 6" key="1">
    <citation type="submission" date="2016-08" db="EMBL/GenBank/DDBJ databases">
        <title>A new outlook on sporulation: Clostridium algidixylanolyticum.</title>
        <authorList>
            <person name="Poppleton D.I."/>
            <person name="Gribaldo S."/>
        </authorList>
    </citation>
    <scope>NUCLEOTIDE SEQUENCE [LARGE SCALE GENOMIC DNA]</scope>
    <source>
        <strain evidence="5 6">SPL73</strain>
    </source>
</reference>
<evidence type="ECO:0000313" key="5">
    <source>
        <dbReference type="EMBL" id="RKD35097.1"/>
    </source>
</evidence>
<dbReference type="GO" id="GO:0005524">
    <property type="term" value="F:ATP binding"/>
    <property type="evidence" value="ECO:0007669"/>
    <property type="project" value="UniProtKB-KW"/>
</dbReference>
<dbReference type="EMBL" id="MCIA01000001">
    <property type="protein sequence ID" value="RKD35097.1"/>
    <property type="molecule type" value="Genomic_DNA"/>
</dbReference>
<accession>A0A419TCE6</accession>
<proteinExistence type="predicted"/>
<sequence>MSNILEINNVSKSYQNFMLQNVSFALPEGCIMGLIGINGAGKTTLINSVLNLIRIDQGDIKIFGMEHGNLTTDAKEKLGVVYDENCLPEGLNIKEICNVFCRIYKSWDEKLYYSIIEKMEIPSSVSIGKMSRGNKIKVNLVVALTHHPRLLILDEITASLDPIMRNNVLAIFREFVQDEKNSILFSSHITTDLENVADYITFIDNGKLIFSMNKDSLLDDNLLIRCKESEFARLDKTFITAYENKPNGVIALASNQLKQYCLDELINFEEPTIEEIMLLITKGVR</sequence>
<feature type="domain" description="ABC transporter" evidence="4">
    <location>
        <begin position="5"/>
        <end position="230"/>
    </location>
</feature>
<dbReference type="RefSeq" id="WP_158584965.1">
    <property type="nucleotide sequence ID" value="NZ_MCIA01000001.1"/>
</dbReference>
<dbReference type="AlphaFoldDB" id="A0A419TCE6"/>
<dbReference type="CDD" id="cd03230">
    <property type="entry name" value="ABC_DR_subfamily_A"/>
    <property type="match status" value="1"/>
</dbReference>
<dbReference type="PROSITE" id="PS50893">
    <property type="entry name" value="ABC_TRANSPORTER_2"/>
    <property type="match status" value="1"/>
</dbReference>
<dbReference type="SUPFAM" id="SSF52540">
    <property type="entry name" value="P-loop containing nucleoside triphosphate hydrolases"/>
    <property type="match status" value="1"/>
</dbReference>
<comment type="caution">
    <text evidence="5">The sequence shown here is derived from an EMBL/GenBank/DDBJ whole genome shotgun (WGS) entry which is preliminary data.</text>
</comment>
<keyword evidence="3" id="KW-0067">ATP-binding</keyword>
<dbReference type="OrthoDB" id="9804819at2"/>
<evidence type="ECO:0000259" key="4">
    <source>
        <dbReference type="PROSITE" id="PS50893"/>
    </source>
</evidence>
<dbReference type="Pfam" id="PF00005">
    <property type="entry name" value="ABC_tran"/>
    <property type="match status" value="1"/>
</dbReference>
<dbReference type="Proteomes" id="UP000284277">
    <property type="component" value="Unassembled WGS sequence"/>
</dbReference>
<keyword evidence="2" id="KW-0547">Nucleotide-binding</keyword>
<dbReference type="GO" id="GO:0016887">
    <property type="term" value="F:ATP hydrolysis activity"/>
    <property type="evidence" value="ECO:0007669"/>
    <property type="project" value="InterPro"/>
</dbReference>
<gene>
    <name evidence="5" type="ORF">BET01_01750</name>
</gene>
<dbReference type="InterPro" id="IPR027417">
    <property type="entry name" value="P-loop_NTPase"/>
</dbReference>
<evidence type="ECO:0000313" key="6">
    <source>
        <dbReference type="Proteomes" id="UP000284277"/>
    </source>
</evidence>
<dbReference type="InterPro" id="IPR051782">
    <property type="entry name" value="ABC_Transporter_VariousFunc"/>
</dbReference>
<evidence type="ECO:0000256" key="1">
    <source>
        <dbReference type="ARBA" id="ARBA00022448"/>
    </source>
</evidence>
<evidence type="ECO:0000256" key="2">
    <source>
        <dbReference type="ARBA" id="ARBA00022741"/>
    </source>
</evidence>
<keyword evidence="6" id="KW-1185">Reference proteome</keyword>
<organism evidence="5 6">
    <name type="scientific">Lacrimispora algidixylanolytica</name>
    <dbReference type="NCBI Taxonomy" id="94868"/>
    <lineage>
        <taxon>Bacteria</taxon>
        <taxon>Bacillati</taxon>
        <taxon>Bacillota</taxon>
        <taxon>Clostridia</taxon>
        <taxon>Lachnospirales</taxon>
        <taxon>Lachnospiraceae</taxon>
        <taxon>Lacrimispora</taxon>
    </lineage>
</organism>
<evidence type="ECO:0000256" key="3">
    <source>
        <dbReference type="ARBA" id="ARBA00022840"/>
    </source>
</evidence>
<name>A0A419TCE6_9FIRM</name>
<dbReference type="PANTHER" id="PTHR42939:SF3">
    <property type="entry name" value="ABC TRANSPORTER ATP-BINDING COMPONENT"/>
    <property type="match status" value="1"/>
</dbReference>
<keyword evidence="1" id="KW-0813">Transport</keyword>
<dbReference type="SMART" id="SM00382">
    <property type="entry name" value="AAA"/>
    <property type="match status" value="1"/>
</dbReference>
<dbReference type="Gene3D" id="3.40.50.300">
    <property type="entry name" value="P-loop containing nucleotide triphosphate hydrolases"/>
    <property type="match status" value="1"/>
</dbReference>